<evidence type="ECO:0000256" key="6">
    <source>
        <dbReference type="ARBA" id="ARBA00023136"/>
    </source>
</evidence>
<feature type="transmembrane region" description="Helical" evidence="7">
    <location>
        <begin position="63"/>
        <end position="84"/>
    </location>
</feature>
<dbReference type="GO" id="GO:0016020">
    <property type="term" value="C:membrane"/>
    <property type="evidence" value="ECO:0007669"/>
    <property type="project" value="UniProtKB-SubCell"/>
</dbReference>
<keyword evidence="3" id="KW-1003">Cell membrane</keyword>
<evidence type="ECO:0000313" key="8">
    <source>
        <dbReference type="EMBL" id="HJG88058.1"/>
    </source>
</evidence>
<feature type="transmembrane region" description="Helical" evidence="7">
    <location>
        <begin position="283"/>
        <end position="301"/>
    </location>
</feature>
<proteinExistence type="predicted"/>
<feature type="transmembrane region" description="Helical" evidence="7">
    <location>
        <begin position="125"/>
        <end position="148"/>
    </location>
</feature>
<feature type="transmembrane region" description="Helical" evidence="7">
    <location>
        <begin position="160"/>
        <end position="180"/>
    </location>
</feature>
<feature type="transmembrane region" description="Helical" evidence="7">
    <location>
        <begin position="96"/>
        <end position="119"/>
    </location>
</feature>
<feature type="transmembrane region" description="Helical" evidence="7">
    <location>
        <begin position="186"/>
        <end position="209"/>
    </location>
</feature>
<sequence>MNAIVSQMIILFILVIVGYYLSKKGLMDAEFDRKLSELVINVTCPCLILSSVMGDTLPDKNLILPLLVVGFVTYALLIGIAMLLPRYLHIAPTERGVYSFMLAFGNVGFIGYPIVASIFGPSAVFYASILNFPSTLLIFVFGTLFISGDQTKMRFDWSTLYSPAMIASYLSILIVVAGWIPSRVVSTPFFLLGNVTVPAALLIIGSSIAQVPIRRMFGNPTIYLMSALRLMLIPLLILYLSRLCLVDENIANINVVLAAMPVASYGTLFCIKYKRGEVVMAEGTFITTLLSVLSIPLLTAFL</sequence>
<feature type="transmembrane region" description="Helical" evidence="7">
    <location>
        <begin position="221"/>
        <end position="241"/>
    </location>
</feature>
<evidence type="ECO:0000256" key="4">
    <source>
        <dbReference type="ARBA" id="ARBA00022692"/>
    </source>
</evidence>
<evidence type="ECO:0000256" key="2">
    <source>
        <dbReference type="ARBA" id="ARBA00022448"/>
    </source>
</evidence>
<dbReference type="RefSeq" id="WP_273305163.1">
    <property type="nucleotide sequence ID" value="NZ_DYUD01000007.1"/>
</dbReference>
<comment type="caution">
    <text evidence="8">The sequence shown here is derived from an EMBL/GenBank/DDBJ whole genome shotgun (WGS) entry which is preliminary data.</text>
</comment>
<dbReference type="InterPro" id="IPR004776">
    <property type="entry name" value="Mem_transp_PIN-like"/>
</dbReference>
<reference evidence="8" key="1">
    <citation type="journal article" date="2021" name="PeerJ">
        <title>Extensive microbial diversity within the chicken gut microbiome revealed by metagenomics and culture.</title>
        <authorList>
            <person name="Gilroy R."/>
            <person name="Ravi A."/>
            <person name="Getino M."/>
            <person name="Pursley I."/>
            <person name="Horton D.L."/>
            <person name="Alikhan N.F."/>
            <person name="Baker D."/>
            <person name="Gharbi K."/>
            <person name="Hall N."/>
            <person name="Watson M."/>
            <person name="Adriaenssens E.M."/>
            <person name="Foster-Nyarko E."/>
            <person name="Jarju S."/>
            <person name="Secka A."/>
            <person name="Antonio M."/>
            <person name="Oren A."/>
            <person name="Chaudhuri R.R."/>
            <person name="La Ragione R."/>
            <person name="Hildebrand F."/>
            <person name="Pallen M.J."/>
        </authorList>
    </citation>
    <scope>NUCLEOTIDE SEQUENCE</scope>
    <source>
        <strain evidence="8">CHK121-7720</strain>
    </source>
</reference>
<dbReference type="Proteomes" id="UP000757103">
    <property type="component" value="Unassembled WGS sequence"/>
</dbReference>
<accession>A0A921STY9</accession>
<feature type="transmembrane region" description="Helical" evidence="7">
    <location>
        <begin position="253"/>
        <end position="271"/>
    </location>
</feature>
<reference evidence="8" key="2">
    <citation type="submission" date="2021-09" db="EMBL/GenBank/DDBJ databases">
        <authorList>
            <person name="Gilroy R."/>
        </authorList>
    </citation>
    <scope>NUCLEOTIDE SEQUENCE</scope>
    <source>
        <strain evidence="8">CHK121-7720</strain>
    </source>
</reference>
<evidence type="ECO:0000256" key="3">
    <source>
        <dbReference type="ARBA" id="ARBA00022475"/>
    </source>
</evidence>
<dbReference type="AlphaFoldDB" id="A0A921STY9"/>
<keyword evidence="6 7" id="KW-0472">Membrane</keyword>
<comment type="subcellular location">
    <subcellularLocation>
        <location evidence="1">Membrane</location>
        <topology evidence="1">Multi-pass membrane protein</topology>
    </subcellularLocation>
</comment>
<evidence type="ECO:0000313" key="9">
    <source>
        <dbReference type="Proteomes" id="UP000757103"/>
    </source>
</evidence>
<gene>
    <name evidence="8" type="ORF">K8U91_01085</name>
</gene>
<feature type="transmembrane region" description="Helical" evidence="7">
    <location>
        <begin position="6"/>
        <end position="22"/>
    </location>
</feature>
<keyword evidence="2" id="KW-0813">Transport</keyword>
<keyword evidence="4 7" id="KW-0812">Transmembrane</keyword>
<dbReference type="EMBL" id="DYUD01000007">
    <property type="protein sequence ID" value="HJG88058.1"/>
    <property type="molecule type" value="Genomic_DNA"/>
</dbReference>
<dbReference type="GO" id="GO:0055085">
    <property type="term" value="P:transmembrane transport"/>
    <property type="evidence" value="ECO:0007669"/>
    <property type="project" value="InterPro"/>
</dbReference>
<feature type="transmembrane region" description="Helical" evidence="7">
    <location>
        <begin position="38"/>
        <end position="57"/>
    </location>
</feature>
<name>A0A921STY9_9BACT</name>
<dbReference type="Pfam" id="PF03547">
    <property type="entry name" value="Mem_trans"/>
    <property type="match status" value="2"/>
</dbReference>
<dbReference type="PANTHER" id="PTHR36838:SF1">
    <property type="entry name" value="SLR1864 PROTEIN"/>
    <property type="match status" value="1"/>
</dbReference>
<evidence type="ECO:0000256" key="7">
    <source>
        <dbReference type="SAM" id="Phobius"/>
    </source>
</evidence>
<organism evidence="8 9">
    <name type="scientific">Barnesiella viscericola</name>
    <dbReference type="NCBI Taxonomy" id="397865"/>
    <lineage>
        <taxon>Bacteria</taxon>
        <taxon>Pseudomonadati</taxon>
        <taxon>Bacteroidota</taxon>
        <taxon>Bacteroidia</taxon>
        <taxon>Bacteroidales</taxon>
        <taxon>Barnesiellaceae</taxon>
        <taxon>Barnesiella</taxon>
    </lineage>
</organism>
<keyword evidence="5 7" id="KW-1133">Transmembrane helix</keyword>
<evidence type="ECO:0000256" key="5">
    <source>
        <dbReference type="ARBA" id="ARBA00022989"/>
    </source>
</evidence>
<dbReference type="PANTHER" id="PTHR36838">
    <property type="entry name" value="AUXIN EFFLUX CARRIER FAMILY PROTEIN"/>
    <property type="match status" value="1"/>
</dbReference>
<evidence type="ECO:0000256" key="1">
    <source>
        <dbReference type="ARBA" id="ARBA00004141"/>
    </source>
</evidence>
<protein>
    <submittedName>
        <fullName evidence="8">AEC family transporter</fullName>
    </submittedName>
</protein>